<dbReference type="Pfam" id="PF01476">
    <property type="entry name" value="LysM"/>
    <property type="match status" value="3"/>
</dbReference>
<keyword evidence="13" id="KW-0732">Signal</keyword>
<feature type="domain" description="LysM" evidence="14">
    <location>
        <begin position="403"/>
        <end position="448"/>
    </location>
</feature>
<evidence type="ECO:0000256" key="3">
    <source>
        <dbReference type="ARBA" id="ARBA00022525"/>
    </source>
</evidence>
<dbReference type="GO" id="GO:0000272">
    <property type="term" value="P:polysaccharide catabolic process"/>
    <property type="evidence" value="ECO:0007669"/>
    <property type="project" value="UniProtKB-KW"/>
</dbReference>
<dbReference type="AlphaFoldDB" id="A0A1S8AA04"/>
<dbReference type="InterPro" id="IPR036861">
    <property type="entry name" value="Endochitinase-like_sf"/>
</dbReference>
<evidence type="ECO:0000256" key="2">
    <source>
        <dbReference type="ARBA" id="ARBA00004613"/>
    </source>
</evidence>
<evidence type="ECO:0000259" key="14">
    <source>
        <dbReference type="PROSITE" id="PS51782"/>
    </source>
</evidence>
<evidence type="ECO:0000256" key="13">
    <source>
        <dbReference type="SAM" id="SignalP"/>
    </source>
</evidence>
<keyword evidence="17" id="KW-1185">Reference proteome</keyword>
<protein>
    <submittedName>
        <fullName evidence="16">Putative glycoside hydrolase family 18 protein</fullName>
    </submittedName>
</protein>
<evidence type="ECO:0000256" key="12">
    <source>
        <dbReference type="SAM" id="MobiDB-lite"/>
    </source>
</evidence>
<feature type="signal peptide" evidence="13">
    <location>
        <begin position="1"/>
        <end position="24"/>
    </location>
</feature>
<keyword evidence="10" id="KW-0624">Polysaccharide degradation</keyword>
<dbReference type="PROSITE" id="PS51910">
    <property type="entry name" value="GH18_2"/>
    <property type="match status" value="1"/>
</dbReference>
<keyword evidence="9 11" id="KW-0326">Glycosidase</keyword>
<feature type="region of interest" description="Disordered" evidence="12">
    <location>
        <begin position="145"/>
        <end position="164"/>
    </location>
</feature>
<dbReference type="InterPro" id="IPR001579">
    <property type="entry name" value="Glyco_hydro_18_chit_AS"/>
</dbReference>
<dbReference type="PROSITE" id="PS51782">
    <property type="entry name" value="LYSM"/>
    <property type="match status" value="3"/>
</dbReference>
<keyword evidence="6" id="KW-0146">Chitin degradation</keyword>
<dbReference type="Pfam" id="PF00187">
    <property type="entry name" value="Chitin_bind_1"/>
    <property type="match status" value="1"/>
</dbReference>
<dbReference type="Gene3D" id="3.20.20.80">
    <property type="entry name" value="Glycosidases"/>
    <property type="match status" value="1"/>
</dbReference>
<keyword evidence="7" id="KW-0843">Virulence</keyword>
<feature type="chain" id="PRO_5012639405" evidence="13">
    <location>
        <begin position="25"/>
        <end position="761"/>
    </location>
</feature>
<dbReference type="Gene3D" id="3.10.350.10">
    <property type="entry name" value="LysM domain"/>
    <property type="match status" value="3"/>
</dbReference>
<gene>
    <name evidence="16" type="ORF">SAMD00023353_5200490</name>
</gene>
<keyword evidence="3" id="KW-0964">Secreted</keyword>
<evidence type="ECO:0000256" key="10">
    <source>
        <dbReference type="ARBA" id="ARBA00023326"/>
    </source>
</evidence>
<keyword evidence="8" id="KW-0119">Carbohydrate metabolism</keyword>
<feature type="domain" description="GH18" evidence="15">
    <location>
        <begin position="611"/>
        <end position="761"/>
    </location>
</feature>
<dbReference type="SUPFAM" id="SSF51445">
    <property type="entry name" value="(Trans)glycosidases"/>
    <property type="match status" value="1"/>
</dbReference>
<evidence type="ECO:0000313" key="17">
    <source>
        <dbReference type="Proteomes" id="UP000054516"/>
    </source>
</evidence>
<proteinExistence type="predicted"/>
<sequence length="761" mass="79721">MTGALSLYLTSALFIAGWIAPTAAIELRDDPSTSLEEWRASTDRISSVKPCPSSCEDDPGDLSSWFLFEDAASLATCNETMLLRFSIQETTAGSDQTLATVIRGCKADYSPAVAAPNLAMTDDNVAAVCTTPNHDIVEIPVTIGSPSGGATAGTGEHSNDMSQGSLLSAGDQVRNFLSSKEPSCTENVLAFGYSQGAVFNLFAGAQVYQHGVHADILNRFLQDLEAKATSSGPLIAQLCPPNGLGADYAVGIIAGSVDDLSVIRGVMQSWAEGNCISGDFEKYMTASVRVPALLEGSPSNSSSSSISSIPASNSSRSAVLSRDSQAWTRSGLAARATCKTTTVKSGDGCDAVAKRCGISTTDLKKYNTASNFCTTLVPDQVVCCSSGTLPDPIPAANSDGTCKTQSVVSGDSCGSLASKCGLKAADFTKLHPASDYCATLQVGQRVCCTHGTLPDIVPKPNADGSCSVYTVKSGDGCSVIAASHDITQTKIETYNKKTWGWNGCAALLPGQTICLSTGTPPFPVSVSNAVCGPQVPGTKKPTSGSSDTWANLNPCPLNVCCNVWGMCGATDDFCVIDPASTGAPGTTEDGKNSCISNCGRDIIKGPAPAETMRVTYFESWNGGRPCLRMDVNQIDTSKYTHVHFAFVNITSAFAIDVSGAQEQFDDFKALTDVKRIISFGGWDFSTAPGTYNILREATKSANRAKFESNIVAFVKLHNLDGVDIDWEYPGVSLFYVNLSILSVHVAAAGKPVSVECVTLSP</sequence>
<dbReference type="OMA" id="IAIRACK"/>
<dbReference type="SUPFAM" id="SSF57016">
    <property type="entry name" value="Plant lectins/antimicrobial peptides"/>
    <property type="match status" value="1"/>
</dbReference>
<dbReference type="PANTHER" id="PTHR47700">
    <property type="entry name" value="V CHITINASE, PUTATIVE (AFU_ORTHOLOGUE AFUA_6G13720)-RELATED"/>
    <property type="match status" value="1"/>
</dbReference>
<reference evidence="16" key="1">
    <citation type="submission" date="2016-03" db="EMBL/GenBank/DDBJ databases">
        <title>Draft genome sequence of Rosellinia necatrix.</title>
        <authorList>
            <person name="Kanematsu S."/>
        </authorList>
    </citation>
    <scope>NUCLEOTIDE SEQUENCE [LARGE SCALE GENOMIC DNA]</scope>
    <source>
        <strain evidence="16">W97</strain>
    </source>
</reference>
<organism evidence="16">
    <name type="scientific">Rosellinia necatrix</name>
    <name type="common">White root-rot fungus</name>
    <dbReference type="NCBI Taxonomy" id="77044"/>
    <lineage>
        <taxon>Eukaryota</taxon>
        <taxon>Fungi</taxon>
        <taxon>Dikarya</taxon>
        <taxon>Ascomycota</taxon>
        <taxon>Pezizomycotina</taxon>
        <taxon>Sordariomycetes</taxon>
        <taxon>Xylariomycetidae</taxon>
        <taxon>Xylariales</taxon>
        <taxon>Xylariaceae</taxon>
        <taxon>Rosellinia</taxon>
    </lineage>
</organism>
<dbReference type="Pfam" id="PF00704">
    <property type="entry name" value="Glyco_hydro_18"/>
    <property type="match status" value="1"/>
</dbReference>
<evidence type="ECO:0000256" key="11">
    <source>
        <dbReference type="RuleBase" id="RU000489"/>
    </source>
</evidence>
<dbReference type="InterPro" id="IPR001223">
    <property type="entry name" value="Glyco_hydro18_cat"/>
</dbReference>
<evidence type="ECO:0000256" key="5">
    <source>
        <dbReference type="ARBA" id="ARBA00022801"/>
    </source>
</evidence>
<dbReference type="PANTHER" id="PTHR47700:SF2">
    <property type="entry name" value="CHITINASE"/>
    <property type="match status" value="1"/>
</dbReference>
<evidence type="ECO:0000256" key="8">
    <source>
        <dbReference type="ARBA" id="ARBA00023277"/>
    </source>
</evidence>
<dbReference type="GO" id="GO:0005576">
    <property type="term" value="C:extracellular region"/>
    <property type="evidence" value="ECO:0007669"/>
    <property type="project" value="UniProtKB-SubCell"/>
</dbReference>
<name>A0A1S8AA04_ROSNE</name>
<feature type="domain" description="LysM" evidence="14">
    <location>
        <begin position="467"/>
        <end position="515"/>
    </location>
</feature>
<dbReference type="CDD" id="cd00035">
    <property type="entry name" value="ChtBD1"/>
    <property type="match status" value="1"/>
</dbReference>
<evidence type="ECO:0000256" key="4">
    <source>
        <dbReference type="ARBA" id="ARBA00022669"/>
    </source>
</evidence>
<dbReference type="Gene3D" id="3.30.60.10">
    <property type="entry name" value="Endochitinase-like"/>
    <property type="match status" value="1"/>
</dbReference>
<dbReference type="GO" id="GO:0008843">
    <property type="term" value="F:endochitinase activity"/>
    <property type="evidence" value="ECO:0007669"/>
    <property type="project" value="UniProtKB-EC"/>
</dbReference>
<dbReference type="InterPro" id="IPR017853">
    <property type="entry name" value="GH"/>
</dbReference>
<comment type="catalytic activity">
    <reaction evidence="1">
        <text>Random endo-hydrolysis of N-acetyl-beta-D-glucosaminide (1-&gt;4)-beta-linkages in chitin and chitodextrins.</text>
        <dbReference type="EC" id="3.2.1.14"/>
    </reaction>
</comment>
<dbReference type="PROSITE" id="PS01095">
    <property type="entry name" value="GH18_1"/>
    <property type="match status" value="1"/>
</dbReference>
<dbReference type="GO" id="GO:0006032">
    <property type="term" value="P:chitin catabolic process"/>
    <property type="evidence" value="ECO:0007669"/>
    <property type="project" value="UniProtKB-KW"/>
</dbReference>
<comment type="subcellular location">
    <subcellularLocation>
        <location evidence="2">Secreted</location>
    </subcellularLocation>
</comment>
<dbReference type="InterPro" id="IPR018392">
    <property type="entry name" value="LysM"/>
</dbReference>
<dbReference type="STRING" id="77044.A0A1S8AA04"/>
<evidence type="ECO:0000256" key="1">
    <source>
        <dbReference type="ARBA" id="ARBA00000822"/>
    </source>
</evidence>
<keyword evidence="4" id="KW-0147">Chitin-binding</keyword>
<dbReference type="SUPFAM" id="SSF54106">
    <property type="entry name" value="LysM domain"/>
    <property type="match status" value="2"/>
</dbReference>
<dbReference type="SMART" id="SM00257">
    <property type="entry name" value="LysM"/>
    <property type="match status" value="3"/>
</dbReference>
<dbReference type="EMBL" id="DF977497">
    <property type="protein sequence ID" value="GAW26853.1"/>
    <property type="molecule type" value="Genomic_DNA"/>
</dbReference>
<dbReference type="OrthoDB" id="73875at2759"/>
<dbReference type="CDD" id="cd00118">
    <property type="entry name" value="LysM"/>
    <property type="match status" value="2"/>
</dbReference>
<evidence type="ECO:0000256" key="9">
    <source>
        <dbReference type="ARBA" id="ARBA00023295"/>
    </source>
</evidence>
<feature type="domain" description="LysM" evidence="14">
    <location>
        <begin position="339"/>
        <end position="384"/>
    </location>
</feature>
<dbReference type="InterPro" id="IPR053214">
    <property type="entry name" value="LysM12-like"/>
</dbReference>
<evidence type="ECO:0000256" key="6">
    <source>
        <dbReference type="ARBA" id="ARBA00023024"/>
    </source>
</evidence>
<evidence type="ECO:0000259" key="15">
    <source>
        <dbReference type="PROSITE" id="PS51910"/>
    </source>
</evidence>
<evidence type="ECO:0000313" key="16">
    <source>
        <dbReference type="EMBL" id="GAW26853.1"/>
    </source>
</evidence>
<dbReference type="GO" id="GO:0008061">
    <property type="term" value="F:chitin binding"/>
    <property type="evidence" value="ECO:0007669"/>
    <property type="project" value="UniProtKB-KW"/>
</dbReference>
<dbReference type="InterPro" id="IPR001002">
    <property type="entry name" value="Chitin-bd_1"/>
</dbReference>
<keyword evidence="5 11" id="KW-0378">Hydrolase</keyword>
<dbReference type="InterPro" id="IPR036779">
    <property type="entry name" value="LysM_dom_sf"/>
</dbReference>
<dbReference type="Proteomes" id="UP000054516">
    <property type="component" value="Unassembled WGS sequence"/>
</dbReference>
<evidence type="ECO:0000256" key="7">
    <source>
        <dbReference type="ARBA" id="ARBA00023026"/>
    </source>
</evidence>
<accession>A0A1S8AA04</accession>